<comment type="similarity">
    <text evidence="2">Belongs to the autoinducer-2 exporter (AI-2E) (TC 2.A.86) family.</text>
</comment>
<evidence type="ECO:0000256" key="3">
    <source>
        <dbReference type="ARBA" id="ARBA00022692"/>
    </source>
</evidence>
<feature type="transmembrane region" description="Helical" evidence="6">
    <location>
        <begin position="156"/>
        <end position="175"/>
    </location>
</feature>
<dbReference type="GO" id="GO:0016020">
    <property type="term" value="C:membrane"/>
    <property type="evidence" value="ECO:0007669"/>
    <property type="project" value="UniProtKB-SubCell"/>
</dbReference>
<evidence type="ECO:0000256" key="6">
    <source>
        <dbReference type="SAM" id="Phobius"/>
    </source>
</evidence>
<feature type="transmembrane region" description="Helical" evidence="6">
    <location>
        <begin position="209"/>
        <end position="228"/>
    </location>
</feature>
<feature type="transmembrane region" description="Helical" evidence="6">
    <location>
        <begin position="16"/>
        <end position="45"/>
    </location>
</feature>
<dbReference type="Pfam" id="PF01594">
    <property type="entry name" value="AI-2E_transport"/>
    <property type="match status" value="1"/>
</dbReference>
<accession>E6QQS4</accession>
<feature type="transmembrane region" description="Helical" evidence="6">
    <location>
        <begin position="234"/>
        <end position="252"/>
    </location>
</feature>
<comment type="subcellular location">
    <subcellularLocation>
        <location evidence="1">Membrane</location>
        <topology evidence="1">Multi-pass membrane protein</topology>
    </subcellularLocation>
</comment>
<evidence type="ECO:0000256" key="2">
    <source>
        <dbReference type="ARBA" id="ARBA00009773"/>
    </source>
</evidence>
<evidence type="ECO:0000256" key="1">
    <source>
        <dbReference type="ARBA" id="ARBA00004141"/>
    </source>
</evidence>
<organism evidence="7">
    <name type="scientific">mine drainage metagenome</name>
    <dbReference type="NCBI Taxonomy" id="410659"/>
    <lineage>
        <taxon>unclassified sequences</taxon>
        <taxon>metagenomes</taxon>
        <taxon>ecological metagenomes</taxon>
    </lineage>
</organism>
<gene>
    <name evidence="7" type="ORF">CARN7_0330</name>
</gene>
<keyword evidence="3 6" id="KW-0812">Transmembrane</keyword>
<name>E6QQS4_9ZZZZ</name>
<feature type="transmembrane region" description="Helical" evidence="6">
    <location>
        <begin position="259"/>
        <end position="282"/>
    </location>
</feature>
<proteinExistence type="inferred from homology"/>
<feature type="transmembrane region" description="Helical" evidence="6">
    <location>
        <begin position="302"/>
        <end position="330"/>
    </location>
</feature>
<comment type="caution">
    <text evidence="7">The sequence shown here is derived from an EMBL/GenBank/DDBJ whole genome shotgun (WGS) entry which is preliminary data.</text>
</comment>
<reference evidence="7" key="1">
    <citation type="submission" date="2009-10" db="EMBL/GenBank/DDBJ databases">
        <title>Diversity of trophic interactions inside an arsenic-rich microbial ecosystem.</title>
        <authorList>
            <person name="Bertin P.N."/>
            <person name="Heinrich-Salmeron A."/>
            <person name="Pelletier E."/>
            <person name="Goulhen-Chollet F."/>
            <person name="Arsene-Ploetze F."/>
            <person name="Gallien S."/>
            <person name="Calteau A."/>
            <person name="Vallenet D."/>
            <person name="Casiot C."/>
            <person name="Chane-Woon-Ming B."/>
            <person name="Giloteaux L."/>
            <person name="Barakat M."/>
            <person name="Bonnefoy V."/>
            <person name="Bruneel O."/>
            <person name="Chandler M."/>
            <person name="Cleiss J."/>
            <person name="Duran R."/>
            <person name="Elbaz-Poulichet F."/>
            <person name="Fonknechten N."/>
            <person name="Lauga B."/>
            <person name="Mornico D."/>
            <person name="Ortet P."/>
            <person name="Schaeffer C."/>
            <person name="Siguier P."/>
            <person name="Alexander Thil Smith A."/>
            <person name="Van Dorsselaer A."/>
            <person name="Weissenbach J."/>
            <person name="Medigue C."/>
            <person name="Le Paslier D."/>
        </authorList>
    </citation>
    <scope>NUCLEOTIDE SEQUENCE</scope>
</reference>
<keyword evidence="5 6" id="KW-0472">Membrane</keyword>
<dbReference type="EMBL" id="CABR01000039">
    <property type="protein sequence ID" value="CBI09595.1"/>
    <property type="molecule type" value="Genomic_DNA"/>
</dbReference>
<sequence length="341" mass="36861">MKIIQDLAHPPTPSVIAAWIITVSLLSLILILHLLPALLAGLLVYELVGLLSPYIARHLPGQRSKFTAIAVLAALAMMMISTTALSLLAFFRSDVGSLTALLARLDTILNGARAAVPGWALSYLPADTVTIQQSISAWLSAHAIKLQLAGTELGRLIVHVLLGMIIGAILSLRIAQIDDTPRPLSVALKERASRVRLAFSRIIRAQVRIASINVLITTVYLTLILPLAGVHLPLIKTMIVITFVAGLIPVIGNLMSNSVIIIVSLSQSLNVALASLAFLLLIHKLEYFLNARIVGGRIQARAWELLIAMLFMEAAFGITGLLAAPIYYAYIKNELTSQNWI</sequence>
<evidence type="ECO:0000256" key="5">
    <source>
        <dbReference type="ARBA" id="ARBA00023136"/>
    </source>
</evidence>
<feature type="transmembrane region" description="Helical" evidence="6">
    <location>
        <begin position="66"/>
        <end position="91"/>
    </location>
</feature>
<evidence type="ECO:0000313" key="7">
    <source>
        <dbReference type="EMBL" id="CBI09595.1"/>
    </source>
</evidence>
<dbReference type="AlphaFoldDB" id="E6QQS4"/>
<keyword evidence="4 6" id="KW-1133">Transmembrane helix</keyword>
<evidence type="ECO:0000256" key="4">
    <source>
        <dbReference type="ARBA" id="ARBA00022989"/>
    </source>
</evidence>
<dbReference type="InterPro" id="IPR002549">
    <property type="entry name" value="AI-2E-like"/>
</dbReference>
<protein>
    <submittedName>
        <fullName evidence="7">Putative permease</fullName>
    </submittedName>
</protein>